<evidence type="ECO:0000256" key="1">
    <source>
        <dbReference type="SAM" id="MobiDB-lite"/>
    </source>
</evidence>
<feature type="compositionally biased region" description="Basic and acidic residues" evidence="1">
    <location>
        <begin position="72"/>
        <end position="102"/>
    </location>
</feature>
<proteinExistence type="predicted"/>
<accession>A0A1R3L0Q1</accession>
<evidence type="ECO:0000313" key="3">
    <source>
        <dbReference type="Proteomes" id="UP000187203"/>
    </source>
</evidence>
<keyword evidence="3" id="KW-1185">Reference proteome</keyword>
<comment type="caution">
    <text evidence="2">The sequence shown here is derived from an EMBL/GenBank/DDBJ whole genome shotgun (WGS) entry which is preliminary data.</text>
</comment>
<dbReference type="AlphaFoldDB" id="A0A1R3L0Q1"/>
<protein>
    <submittedName>
        <fullName evidence="2">Uncharacterized protein</fullName>
    </submittedName>
</protein>
<evidence type="ECO:0000313" key="2">
    <source>
        <dbReference type="EMBL" id="OMP12887.1"/>
    </source>
</evidence>
<dbReference type="EMBL" id="AWUE01005719">
    <property type="protein sequence ID" value="OMP12887.1"/>
    <property type="molecule type" value="Genomic_DNA"/>
</dbReference>
<sequence>MTWRPDGSSRRSAQTAWSAIGTRNRDKTMKSKVVVYGPLYGKWYAILVNDGVAAESNQFGSYEAAMGFASRRYPELEQERQPYARGREESENGSDSREAASI</sequence>
<reference evidence="3" key="1">
    <citation type="submission" date="2013-09" db="EMBL/GenBank/DDBJ databases">
        <title>Corchorus olitorius genome sequencing.</title>
        <authorList>
            <person name="Alam M."/>
            <person name="Haque M.S."/>
            <person name="Islam M.S."/>
            <person name="Emdad E.M."/>
            <person name="Islam M.M."/>
            <person name="Ahmed B."/>
            <person name="Halim A."/>
            <person name="Hossen Q.M.M."/>
            <person name="Hossain M.Z."/>
            <person name="Ahmed R."/>
            <person name="Khan M.M."/>
            <person name="Islam R."/>
            <person name="Rashid M.M."/>
            <person name="Khan S.A."/>
            <person name="Rahman M.S."/>
            <person name="Alam M."/>
            <person name="Yahiya A.S."/>
            <person name="Khan M.S."/>
            <person name="Azam M.S."/>
            <person name="Haque T."/>
            <person name="Lashkar M.Z.H."/>
            <person name="Akhand A.I."/>
            <person name="Morshed G."/>
            <person name="Roy S."/>
            <person name="Uddin K.S."/>
            <person name="Rabeya T."/>
            <person name="Hossain A.S."/>
            <person name="Chowdhury A."/>
            <person name="Snigdha A.R."/>
            <person name="Mortoza M.S."/>
            <person name="Matin S.A."/>
            <person name="Hoque S.M.E."/>
            <person name="Islam M.K."/>
            <person name="Roy D.K."/>
            <person name="Haider R."/>
            <person name="Moosa M.M."/>
            <person name="Elias S.M."/>
            <person name="Hasan A.M."/>
            <person name="Jahan S."/>
            <person name="Shafiuddin M."/>
            <person name="Mahmood N."/>
            <person name="Shommy N.S."/>
        </authorList>
    </citation>
    <scope>NUCLEOTIDE SEQUENCE [LARGE SCALE GENOMIC DNA]</scope>
    <source>
        <strain evidence="3">cv. O-4</strain>
    </source>
</reference>
<gene>
    <name evidence="2" type="ORF">COLO4_02631</name>
</gene>
<dbReference type="Proteomes" id="UP000187203">
    <property type="component" value="Unassembled WGS sequence"/>
</dbReference>
<feature type="region of interest" description="Disordered" evidence="1">
    <location>
        <begin position="71"/>
        <end position="102"/>
    </location>
</feature>
<name>A0A1R3L0Q1_9ROSI</name>
<organism evidence="2 3">
    <name type="scientific">Corchorus olitorius</name>
    <dbReference type="NCBI Taxonomy" id="93759"/>
    <lineage>
        <taxon>Eukaryota</taxon>
        <taxon>Viridiplantae</taxon>
        <taxon>Streptophyta</taxon>
        <taxon>Embryophyta</taxon>
        <taxon>Tracheophyta</taxon>
        <taxon>Spermatophyta</taxon>
        <taxon>Magnoliopsida</taxon>
        <taxon>eudicotyledons</taxon>
        <taxon>Gunneridae</taxon>
        <taxon>Pentapetalae</taxon>
        <taxon>rosids</taxon>
        <taxon>malvids</taxon>
        <taxon>Malvales</taxon>
        <taxon>Malvaceae</taxon>
        <taxon>Grewioideae</taxon>
        <taxon>Apeibeae</taxon>
        <taxon>Corchorus</taxon>
    </lineage>
</organism>
<dbReference type="OrthoDB" id="10298472at2759"/>